<organism evidence="2">
    <name type="scientific">Anguilla anguilla</name>
    <name type="common">European freshwater eel</name>
    <name type="synonym">Muraena anguilla</name>
    <dbReference type="NCBI Taxonomy" id="7936"/>
    <lineage>
        <taxon>Eukaryota</taxon>
        <taxon>Metazoa</taxon>
        <taxon>Chordata</taxon>
        <taxon>Craniata</taxon>
        <taxon>Vertebrata</taxon>
        <taxon>Euteleostomi</taxon>
        <taxon>Actinopterygii</taxon>
        <taxon>Neopterygii</taxon>
        <taxon>Teleostei</taxon>
        <taxon>Anguilliformes</taxon>
        <taxon>Anguillidae</taxon>
        <taxon>Anguilla</taxon>
    </lineage>
</organism>
<dbReference type="EMBL" id="GBXM01061054">
    <property type="protein sequence ID" value="JAH47523.1"/>
    <property type="molecule type" value="Transcribed_RNA"/>
</dbReference>
<evidence type="ECO:0000256" key="1">
    <source>
        <dbReference type="SAM" id="MobiDB-lite"/>
    </source>
</evidence>
<accession>A0A0E9T4E8</accession>
<dbReference type="AlphaFoldDB" id="A0A0E9T4E8"/>
<reference evidence="2" key="2">
    <citation type="journal article" date="2015" name="Fish Shellfish Immunol.">
        <title>Early steps in the European eel (Anguilla anguilla)-Vibrio vulnificus interaction in the gills: Role of the RtxA13 toxin.</title>
        <authorList>
            <person name="Callol A."/>
            <person name="Pajuelo D."/>
            <person name="Ebbesson L."/>
            <person name="Teles M."/>
            <person name="MacKenzie S."/>
            <person name="Amaro C."/>
        </authorList>
    </citation>
    <scope>NUCLEOTIDE SEQUENCE</scope>
</reference>
<protein>
    <submittedName>
        <fullName evidence="2">Uncharacterized protein</fullName>
    </submittedName>
</protein>
<reference evidence="2" key="1">
    <citation type="submission" date="2014-11" db="EMBL/GenBank/DDBJ databases">
        <authorList>
            <person name="Amaro Gonzalez C."/>
        </authorList>
    </citation>
    <scope>NUCLEOTIDE SEQUENCE</scope>
</reference>
<proteinExistence type="predicted"/>
<evidence type="ECO:0000313" key="2">
    <source>
        <dbReference type="EMBL" id="JAH47523.1"/>
    </source>
</evidence>
<feature type="compositionally biased region" description="Low complexity" evidence="1">
    <location>
        <begin position="1"/>
        <end position="27"/>
    </location>
</feature>
<feature type="region of interest" description="Disordered" evidence="1">
    <location>
        <begin position="1"/>
        <end position="28"/>
    </location>
</feature>
<sequence length="53" mass="6253">MFNNHNTNYNSNNNNSNNNNKKNNKNNPYVHQLIWEMSRVLDLEVGAFNQCPE</sequence>
<name>A0A0E9T4E8_ANGAN</name>